<dbReference type="Proteomes" id="UP001552594">
    <property type="component" value="Unassembled WGS sequence"/>
</dbReference>
<sequence length="114" mass="11356">MNRILTAGALALLTACFTAVAAVPAQATSVIGFGNDVIDNFCGNHSSHPHARAASARSAGGLNGDVVTLGGSSPVNQCADLGVPLMEMLRNDQAPLTLALPEGSSLASLLQGAS</sequence>
<keyword evidence="1" id="KW-0732">Signal</keyword>
<proteinExistence type="predicted"/>
<keyword evidence="3" id="KW-1185">Reference proteome</keyword>
<reference evidence="2 3" key="1">
    <citation type="submission" date="2024-06" db="EMBL/GenBank/DDBJ databases">
        <title>The Natural Products Discovery Center: Release of the First 8490 Sequenced Strains for Exploring Actinobacteria Biosynthetic Diversity.</title>
        <authorList>
            <person name="Kalkreuter E."/>
            <person name="Kautsar S.A."/>
            <person name="Yang D."/>
            <person name="Bader C.D."/>
            <person name="Teijaro C.N."/>
            <person name="Fluegel L."/>
            <person name="Davis C.M."/>
            <person name="Simpson J.R."/>
            <person name="Lauterbach L."/>
            <person name="Steele A.D."/>
            <person name="Gui C."/>
            <person name="Meng S."/>
            <person name="Li G."/>
            <person name="Viehrig K."/>
            <person name="Ye F."/>
            <person name="Su P."/>
            <person name="Kiefer A.F."/>
            <person name="Nichols A."/>
            <person name="Cepeda A.J."/>
            <person name="Yan W."/>
            <person name="Fan B."/>
            <person name="Jiang Y."/>
            <person name="Adhikari A."/>
            <person name="Zheng C.-J."/>
            <person name="Schuster L."/>
            <person name="Cowan T.M."/>
            <person name="Smanski M.J."/>
            <person name="Chevrette M.G."/>
            <person name="De Carvalho L.P.S."/>
            <person name="Shen B."/>
        </authorList>
    </citation>
    <scope>NUCLEOTIDE SEQUENCE [LARGE SCALE GENOMIC DNA]</scope>
    <source>
        <strain evidence="2 3">NPDC052347</strain>
    </source>
</reference>
<feature type="chain" id="PRO_5045768221" description="Secreted protein" evidence="1">
    <location>
        <begin position="22"/>
        <end position="114"/>
    </location>
</feature>
<evidence type="ECO:0008006" key="4">
    <source>
        <dbReference type="Google" id="ProtNLM"/>
    </source>
</evidence>
<accession>A0ABV3K1P3</accession>
<gene>
    <name evidence="2" type="ORF">AB0L16_22030</name>
</gene>
<feature type="signal peptide" evidence="1">
    <location>
        <begin position="1"/>
        <end position="21"/>
    </location>
</feature>
<dbReference type="PROSITE" id="PS51257">
    <property type="entry name" value="PROKAR_LIPOPROTEIN"/>
    <property type="match status" value="1"/>
</dbReference>
<dbReference type="RefSeq" id="WP_109282382.1">
    <property type="nucleotide sequence ID" value="NZ_JBFAUK010000018.1"/>
</dbReference>
<evidence type="ECO:0000256" key="1">
    <source>
        <dbReference type="SAM" id="SignalP"/>
    </source>
</evidence>
<evidence type="ECO:0000313" key="3">
    <source>
        <dbReference type="Proteomes" id="UP001552594"/>
    </source>
</evidence>
<protein>
    <recommendedName>
        <fullName evidence="4">Secreted protein</fullName>
    </recommendedName>
</protein>
<comment type="caution">
    <text evidence="2">The sequence shown here is derived from an EMBL/GenBank/DDBJ whole genome shotgun (WGS) entry which is preliminary data.</text>
</comment>
<dbReference type="EMBL" id="JBFAUK010000018">
    <property type="protein sequence ID" value="MEV5509076.1"/>
    <property type="molecule type" value="Genomic_DNA"/>
</dbReference>
<name>A0ABV3K1P3_STRON</name>
<organism evidence="2 3">
    <name type="scientific">Streptomyces orinoci</name>
    <name type="common">Streptoverticillium orinoci</name>
    <dbReference type="NCBI Taxonomy" id="67339"/>
    <lineage>
        <taxon>Bacteria</taxon>
        <taxon>Bacillati</taxon>
        <taxon>Actinomycetota</taxon>
        <taxon>Actinomycetes</taxon>
        <taxon>Kitasatosporales</taxon>
        <taxon>Streptomycetaceae</taxon>
        <taxon>Streptomyces</taxon>
    </lineage>
</organism>
<evidence type="ECO:0000313" key="2">
    <source>
        <dbReference type="EMBL" id="MEV5509076.1"/>
    </source>
</evidence>